<dbReference type="PANTHER" id="PTHR37260">
    <property type="entry name" value="PHOSPHORELAY PROTEIN"/>
    <property type="match status" value="1"/>
</dbReference>
<feature type="compositionally biased region" description="Polar residues" evidence="1">
    <location>
        <begin position="80"/>
        <end position="89"/>
    </location>
</feature>
<dbReference type="Proteomes" id="UP000796880">
    <property type="component" value="Unassembled WGS sequence"/>
</dbReference>
<feature type="region of interest" description="Disordered" evidence="1">
    <location>
        <begin position="298"/>
        <end position="362"/>
    </location>
</feature>
<feature type="region of interest" description="Disordered" evidence="1">
    <location>
        <begin position="198"/>
        <end position="249"/>
    </location>
</feature>
<sequence>MDDKALAKSKRAHSQQHSKKHNPKQKSKAPSGGTTENDAQSAKKPLGKQVTEKPSQSRGRASALPPNWDRYEEENDSGSEDPSASSANQIPDVVFPKSKGADYSHLITEAQSHSQSHLDLDTFPSVDDLLPGYFGQAVGSLLSVKAEGILPWIGDDNFVVDDKRTAHREATHDDEAVSGLSEESSFVDISEKVRLTDQTTEVTTSSTIVNDLPDPSLSIKESISENDHQSKAQDSMAQPSANSIKDANKKQSEFEAAATAEAELDMLLDSFSETKILDSTSFEPAAALPLQEEAKVSPFQLPSEGPDSLPSATGNLDDDLDDLLNKTSGLTNQSSSFQPQGERIIPFTQSSSNSGSKSKVLDDFDSWLETL</sequence>
<reference evidence="2" key="1">
    <citation type="submission" date="2020-03" db="EMBL/GenBank/DDBJ databases">
        <title>A high-quality chromosome-level genome assembly of a woody plant with both climbing and erect habits, Rhamnella rubrinervis.</title>
        <authorList>
            <person name="Lu Z."/>
            <person name="Yang Y."/>
            <person name="Zhu X."/>
            <person name="Sun Y."/>
        </authorList>
    </citation>
    <scope>NUCLEOTIDE SEQUENCE</scope>
    <source>
        <strain evidence="2">BYM</strain>
        <tissue evidence="2">Leaf</tissue>
    </source>
</reference>
<dbReference type="EMBL" id="VOIH02000006">
    <property type="protein sequence ID" value="KAF3444059.1"/>
    <property type="molecule type" value="Genomic_DNA"/>
</dbReference>
<feature type="compositionally biased region" description="Low complexity" evidence="1">
    <location>
        <begin position="198"/>
        <end position="207"/>
    </location>
</feature>
<feature type="compositionally biased region" description="Basic residues" evidence="1">
    <location>
        <begin position="7"/>
        <end position="27"/>
    </location>
</feature>
<feature type="compositionally biased region" description="Polar residues" evidence="1">
    <location>
        <begin position="232"/>
        <end position="245"/>
    </location>
</feature>
<comment type="caution">
    <text evidence="2">The sequence shown here is derived from an EMBL/GenBank/DDBJ whole genome shotgun (WGS) entry which is preliminary data.</text>
</comment>
<proteinExistence type="predicted"/>
<protein>
    <submittedName>
        <fullName evidence="2">Uncharacterized protein</fullName>
    </submittedName>
</protein>
<accession>A0A8K0H1Q5</accession>
<organism evidence="2 3">
    <name type="scientific">Rhamnella rubrinervis</name>
    <dbReference type="NCBI Taxonomy" id="2594499"/>
    <lineage>
        <taxon>Eukaryota</taxon>
        <taxon>Viridiplantae</taxon>
        <taxon>Streptophyta</taxon>
        <taxon>Embryophyta</taxon>
        <taxon>Tracheophyta</taxon>
        <taxon>Spermatophyta</taxon>
        <taxon>Magnoliopsida</taxon>
        <taxon>eudicotyledons</taxon>
        <taxon>Gunneridae</taxon>
        <taxon>Pentapetalae</taxon>
        <taxon>rosids</taxon>
        <taxon>fabids</taxon>
        <taxon>Rosales</taxon>
        <taxon>Rhamnaceae</taxon>
        <taxon>rhamnoid group</taxon>
        <taxon>Rhamneae</taxon>
        <taxon>Rhamnella</taxon>
    </lineage>
</organism>
<feature type="compositionally biased region" description="Basic and acidic residues" evidence="1">
    <location>
        <begin position="222"/>
        <end position="231"/>
    </location>
</feature>
<keyword evidence="3" id="KW-1185">Reference proteome</keyword>
<dbReference type="PANTHER" id="PTHR37260:SF2">
    <property type="entry name" value="PROTEIN ECERIFERUM 16"/>
    <property type="match status" value="1"/>
</dbReference>
<evidence type="ECO:0000313" key="3">
    <source>
        <dbReference type="Proteomes" id="UP000796880"/>
    </source>
</evidence>
<dbReference type="AlphaFoldDB" id="A0A8K0H1Q5"/>
<evidence type="ECO:0000256" key="1">
    <source>
        <dbReference type="SAM" id="MobiDB-lite"/>
    </source>
</evidence>
<feature type="compositionally biased region" description="Polar residues" evidence="1">
    <location>
        <begin position="325"/>
        <end position="339"/>
    </location>
</feature>
<feature type="region of interest" description="Disordered" evidence="1">
    <location>
        <begin position="1"/>
        <end position="96"/>
    </location>
</feature>
<dbReference type="InterPro" id="IPR053342">
    <property type="entry name" value="Exosome_cofactor/PTGS_suppr"/>
</dbReference>
<evidence type="ECO:0000313" key="2">
    <source>
        <dbReference type="EMBL" id="KAF3444059.1"/>
    </source>
</evidence>
<gene>
    <name evidence="2" type="ORF">FNV43_RR13749</name>
</gene>
<dbReference type="OrthoDB" id="685075at2759"/>
<name>A0A8K0H1Q5_9ROSA</name>